<comment type="caution">
    <text evidence="2">The sequence shown here is derived from an EMBL/GenBank/DDBJ whole genome shotgun (WGS) entry which is preliminary data.</text>
</comment>
<keyword evidence="1" id="KW-0472">Membrane</keyword>
<gene>
    <name evidence="2" type="ORF">ACFOLG_08355</name>
</gene>
<dbReference type="Pfam" id="PF07254">
    <property type="entry name" value="Cpta_toxin"/>
    <property type="match status" value="1"/>
</dbReference>
<protein>
    <submittedName>
        <fullName evidence="2">Protein YgfX</fullName>
    </submittedName>
</protein>
<reference evidence="3" key="1">
    <citation type="journal article" date="2019" name="Int. J. Syst. Evol. Microbiol.">
        <title>The Global Catalogue of Microorganisms (GCM) 10K type strain sequencing project: providing services to taxonomists for standard genome sequencing and annotation.</title>
        <authorList>
            <consortium name="The Broad Institute Genomics Platform"/>
            <consortium name="The Broad Institute Genome Sequencing Center for Infectious Disease"/>
            <person name="Wu L."/>
            <person name="Ma J."/>
        </authorList>
    </citation>
    <scope>NUCLEOTIDE SEQUENCE [LARGE SCALE GENOMIC DNA]</scope>
    <source>
        <strain evidence="3">KCTC 42742</strain>
    </source>
</reference>
<evidence type="ECO:0000313" key="3">
    <source>
        <dbReference type="Proteomes" id="UP001595741"/>
    </source>
</evidence>
<dbReference type="RefSeq" id="WP_386090673.1">
    <property type="nucleotide sequence ID" value="NZ_JBHRXN010000022.1"/>
</dbReference>
<keyword evidence="3" id="KW-1185">Reference proteome</keyword>
<feature type="transmembrane region" description="Helical" evidence="1">
    <location>
        <begin position="21"/>
        <end position="40"/>
    </location>
</feature>
<sequence length="150" mass="16634">MHQQSMTPFGATLQAGRLLPALLLAASLLLLLALPALPWWHGLLLLPGWLLALRYLLRQSGCLGAPLLAFRVDARGQMSVLQRDGTWLPVHLLPASSALIWLVSLQLADDAGRRQQLLVWRSAVDAEVHRALRVYVQWSRDRATPLPDPS</sequence>
<dbReference type="EMBL" id="JBHRXN010000022">
    <property type="protein sequence ID" value="MFC3532194.1"/>
    <property type="molecule type" value="Genomic_DNA"/>
</dbReference>
<keyword evidence="1" id="KW-0812">Transmembrane</keyword>
<evidence type="ECO:0000256" key="1">
    <source>
        <dbReference type="SAM" id="Phobius"/>
    </source>
</evidence>
<dbReference type="Proteomes" id="UP001595741">
    <property type="component" value="Unassembled WGS sequence"/>
</dbReference>
<dbReference type="InterPro" id="IPR009883">
    <property type="entry name" value="YgfX"/>
</dbReference>
<proteinExistence type="predicted"/>
<name>A0ABV7RCW9_9NEIS</name>
<keyword evidence="1" id="KW-1133">Transmembrane helix</keyword>
<accession>A0ABV7RCW9</accession>
<evidence type="ECO:0000313" key="2">
    <source>
        <dbReference type="EMBL" id="MFC3532194.1"/>
    </source>
</evidence>
<organism evidence="2 3">
    <name type="scientific">Vogesella facilis</name>
    <dbReference type="NCBI Taxonomy" id="1655232"/>
    <lineage>
        <taxon>Bacteria</taxon>
        <taxon>Pseudomonadati</taxon>
        <taxon>Pseudomonadota</taxon>
        <taxon>Betaproteobacteria</taxon>
        <taxon>Neisseriales</taxon>
        <taxon>Chromobacteriaceae</taxon>
        <taxon>Vogesella</taxon>
    </lineage>
</organism>